<dbReference type="CDD" id="cd07185">
    <property type="entry name" value="OmpA_C-like"/>
    <property type="match status" value="1"/>
</dbReference>
<gene>
    <name evidence="13" type="ORF">AREALGSMS7_03219</name>
</gene>
<dbReference type="KEGG" id="aalg:AREALGSMS7_03219"/>
<dbReference type="SUPFAM" id="SSF103088">
    <property type="entry name" value="OmpA-like"/>
    <property type="match status" value="1"/>
</dbReference>
<keyword evidence="8" id="KW-0998">Cell outer membrane</keyword>
<evidence type="ECO:0000256" key="5">
    <source>
        <dbReference type="ARBA" id="ARBA00023065"/>
    </source>
</evidence>
<protein>
    <submittedName>
        <fullName evidence="13">Outer membrane porin F</fullName>
    </submittedName>
</protein>
<keyword evidence="6" id="KW-0626">Porin</keyword>
<evidence type="ECO:0000259" key="12">
    <source>
        <dbReference type="PROSITE" id="PS51123"/>
    </source>
</evidence>
<dbReference type="GO" id="GO:0006811">
    <property type="term" value="P:monoatomic ion transport"/>
    <property type="evidence" value="ECO:0007669"/>
    <property type="project" value="UniProtKB-KW"/>
</dbReference>
<sequence length="402" mass="45165">MDKDYKESQSYIVMKTYAFAITFLCAISYNYSGAQELQLKAKDSVVTSSWVLGVGYNIVDDSATPFSDDILNIKETWHALPYPSSISIGRFFKNGIGIKAVGSYNKYDVGKKVDGLINTVERDYFAIDGMVSYDLNKVIGETGWFDPFLQVGAGYSDIGSIGRATGNVGFGFNTWFNEKWGLNFNTMGKWGIKEGSTRQIQHSAGVAYRFGIEKELSKKGLEKLALIEENQRVSDSIAAAKKAEEEARLMAERLAQEKEKARLAAEEQTRIDAENKRRTDLENKIKDLGNVYFSLNSSYLSKEYKELLDKLAVLMEENSALTLKVGSHADSRGAEKYNQWLSEKRVKQTLDYLIGQKGIDASRLTGDGYGETQLTNECDNNTYCPESKHKLNRRSEFEVVTF</sequence>
<feature type="domain" description="OmpA-like" evidence="12">
    <location>
        <begin position="280"/>
        <end position="402"/>
    </location>
</feature>
<keyword evidence="5" id="KW-0406">Ion transport</keyword>
<organism evidence="13 14">
    <name type="scientific">Arenibacter algicola</name>
    <dbReference type="NCBI Taxonomy" id="616991"/>
    <lineage>
        <taxon>Bacteria</taxon>
        <taxon>Pseudomonadati</taxon>
        <taxon>Bacteroidota</taxon>
        <taxon>Flavobacteriia</taxon>
        <taxon>Flavobacteriales</taxon>
        <taxon>Flavobacteriaceae</taxon>
        <taxon>Arenibacter</taxon>
    </lineage>
</organism>
<dbReference type="EMBL" id="CP022515">
    <property type="protein sequence ID" value="ASO06646.1"/>
    <property type="molecule type" value="Genomic_DNA"/>
</dbReference>
<evidence type="ECO:0000256" key="3">
    <source>
        <dbReference type="ARBA" id="ARBA00022452"/>
    </source>
</evidence>
<dbReference type="Gene3D" id="3.30.1330.60">
    <property type="entry name" value="OmpA-like domain"/>
    <property type="match status" value="1"/>
</dbReference>
<dbReference type="PRINTS" id="PR01021">
    <property type="entry name" value="OMPADOMAIN"/>
</dbReference>
<dbReference type="Proteomes" id="UP000204551">
    <property type="component" value="Chromosome"/>
</dbReference>
<dbReference type="InterPro" id="IPR011250">
    <property type="entry name" value="OMP/PagP_B-barrel"/>
</dbReference>
<feature type="transmembrane region" description="Helical" evidence="11">
    <location>
        <begin position="12"/>
        <end position="31"/>
    </location>
</feature>
<evidence type="ECO:0000256" key="9">
    <source>
        <dbReference type="PROSITE-ProRule" id="PRU00473"/>
    </source>
</evidence>
<dbReference type="AlphaFoldDB" id="A0A221UZW3"/>
<evidence type="ECO:0000256" key="6">
    <source>
        <dbReference type="ARBA" id="ARBA00023114"/>
    </source>
</evidence>
<dbReference type="GO" id="GO:0015288">
    <property type="term" value="F:porin activity"/>
    <property type="evidence" value="ECO:0007669"/>
    <property type="project" value="UniProtKB-KW"/>
</dbReference>
<evidence type="ECO:0000256" key="11">
    <source>
        <dbReference type="SAM" id="Phobius"/>
    </source>
</evidence>
<evidence type="ECO:0000256" key="10">
    <source>
        <dbReference type="SAM" id="Coils"/>
    </source>
</evidence>
<keyword evidence="4 11" id="KW-0812">Transmembrane</keyword>
<evidence type="ECO:0000256" key="8">
    <source>
        <dbReference type="ARBA" id="ARBA00023237"/>
    </source>
</evidence>
<dbReference type="InterPro" id="IPR006664">
    <property type="entry name" value="OMP_bac"/>
</dbReference>
<keyword evidence="10" id="KW-0175">Coiled coil</keyword>
<dbReference type="GO" id="GO:0046930">
    <property type="term" value="C:pore complex"/>
    <property type="evidence" value="ECO:0007669"/>
    <property type="project" value="UniProtKB-KW"/>
</dbReference>
<dbReference type="PANTHER" id="PTHR30329">
    <property type="entry name" value="STATOR ELEMENT OF FLAGELLAR MOTOR COMPLEX"/>
    <property type="match status" value="1"/>
</dbReference>
<evidence type="ECO:0000256" key="7">
    <source>
        <dbReference type="ARBA" id="ARBA00023136"/>
    </source>
</evidence>
<feature type="coiled-coil region" evidence="10">
    <location>
        <begin position="237"/>
        <end position="324"/>
    </location>
</feature>
<name>A0A221UZW3_9FLAO</name>
<comment type="subcellular location">
    <subcellularLocation>
        <location evidence="1">Cell outer membrane</location>
        <topology evidence="1">Multi-pass membrane protein</topology>
    </subcellularLocation>
</comment>
<dbReference type="InterPro" id="IPR050330">
    <property type="entry name" value="Bact_OuterMem_StrucFunc"/>
</dbReference>
<dbReference type="GO" id="GO:0009279">
    <property type="term" value="C:cell outer membrane"/>
    <property type="evidence" value="ECO:0007669"/>
    <property type="project" value="UniProtKB-SubCell"/>
</dbReference>
<evidence type="ECO:0000256" key="2">
    <source>
        <dbReference type="ARBA" id="ARBA00022448"/>
    </source>
</evidence>
<keyword evidence="11" id="KW-1133">Transmembrane helix</keyword>
<accession>A0A221UZW3</accession>
<evidence type="ECO:0000256" key="4">
    <source>
        <dbReference type="ARBA" id="ARBA00022692"/>
    </source>
</evidence>
<evidence type="ECO:0000313" key="14">
    <source>
        <dbReference type="Proteomes" id="UP000204551"/>
    </source>
</evidence>
<keyword evidence="2" id="KW-0813">Transport</keyword>
<evidence type="ECO:0000256" key="1">
    <source>
        <dbReference type="ARBA" id="ARBA00004571"/>
    </source>
</evidence>
<dbReference type="InterPro" id="IPR036737">
    <property type="entry name" value="OmpA-like_sf"/>
</dbReference>
<keyword evidence="3" id="KW-1134">Transmembrane beta strand</keyword>
<dbReference type="SUPFAM" id="SSF56925">
    <property type="entry name" value="OMPA-like"/>
    <property type="match status" value="1"/>
</dbReference>
<dbReference type="InterPro" id="IPR006665">
    <property type="entry name" value="OmpA-like"/>
</dbReference>
<evidence type="ECO:0000313" key="13">
    <source>
        <dbReference type="EMBL" id="ASO06646.1"/>
    </source>
</evidence>
<keyword evidence="7 9" id="KW-0472">Membrane</keyword>
<dbReference type="PANTHER" id="PTHR30329:SF21">
    <property type="entry name" value="LIPOPROTEIN YIAD-RELATED"/>
    <property type="match status" value="1"/>
</dbReference>
<dbReference type="PROSITE" id="PS51123">
    <property type="entry name" value="OMPA_2"/>
    <property type="match status" value="1"/>
</dbReference>
<dbReference type="Pfam" id="PF00691">
    <property type="entry name" value="OmpA"/>
    <property type="match status" value="1"/>
</dbReference>
<reference evidence="13 14" key="1">
    <citation type="submission" date="2017-07" db="EMBL/GenBank/DDBJ databases">
        <title>Genome Sequence of Arenibacter algicola Strain SMS7 Isolated from a culture of the Diatom Skeletonema marinoi.</title>
        <authorList>
            <person name="Topel M."/>
            <person name="Pinder M.I.M."/>
            <person name="Johansson O.N."/>
            <person name="Kourtchenko O."/>
            <person name="Godhe A."/>
            <person name="Clarke A.K."/>
        </authorList>
    </citation>
    <scope>NUCLEOTIDE SEQUENCE [LARGE SCALE GENOMIC DNA]</scope>
    <source>
        <strain evidence="13 14">SMS7</strain>
    </source>
</reference>
<proteinExistence type="predicted"/>
<dbReference type="Gene3D" id="2.40.160.20">
    <property type="match status" value="1"/>
</dbReference>